<accession>A0ACC3MY40</accession>
<gene>
    <name evidence="1" type="primary">FUN30_2</name>
    <name evidence="1" type="ORF">LTR37_012814</name>
</gene>
<name>A0ACC3MY40_9PEZI</name>
<evidence type="ECO:0000313" key="1">
    <source>
        <dbReference type="EMBL" id="KAK3706299.1"/>
    </source>
</evidence>
<organism evidence="1 2">
    <name type="scientific">Vermiconidia calcicola</name>
    <dbReference type="NCBI Taxonomy" id="1690605"/>
    <lineage>
        <taxon>Eukaryota</taxon>
        <taxon>Fungi</taxon>
        <taxon>Dikarya</taxon>
        <taxon>Ascomycota</taxon>
        <taxon>Pezizomycotina</taxon>
        <taxon>Dothideomycetes</taxon>
        <taxon>Dothideomycetidae</taxon>
        <taxon>Mycosphaerellales</taxon>
        <taxon>Extremaceae</taxon>
        <taxon>Vermiconidia</taxon>
    </lineage>
</organism>
<keyword evidence="2" id="KW-1185">Reference proteome</keyword>
<dbReference type="EMBL" id="JAUTXU010000121">
    <property type="protein sequence ID" value="KAK3706299.1"/>
    <property type="molecule type" value="Genomic_DNA"/>
</dbReference>
<comment type="caution">
    <text evidence="1">The sequence shown here is derived from an EMBL/GenBank/DDBJ whole genome shotgun (WGS) entry which is preliminary data.</text>
</comment>
<sequence>MADSDPISDSTPYKRRKLNDGSKAWDSQDDSGEDFIAEDFDTVATLPVVPPQQPRLHYSKEQFHRDLNPSSSSMTARASSPARPYNTQPMQTLKHTTQPTQTLRHTTQPTQPLSTGKPWRSDNIQVERSSPTTQECPKKPPPQPIRKAPFAKPAGLLASAMAPPGTTFRRPVYTQPKPVPIEIESDEEDPPVHYSSDDETQGLTSNLKPTNFKKGGRGLDSTPNRSDTAKHSDPVVRESPRSAPAPPGVFSSLMREFGHSSSGNDMASAYGNSSRPPRPTQVQKPVKRPVTNEKRYNTLDDIENYAIRTKVQEIRHVYQHETIQRCVDALSRRKSNVADAMEWLAQDEEQDALEKYTGPTQTIRLSQADEENIKPKRRLQQGRRTRSPSLPSSPLGPAHKPPQPVQRSKKPAVVILDDSESDSGNGREESPEVQAVVESSFDRRLLKFFNECSVQDLADLSAQPQDAIAFVLEKRPFESLDVIRTISTAAETKSGRNSRSRPVGDKIVDVCEEMFKGYDAVDELVEQCEAIARPIQDALKGWGVGANSDGELQLMNLDEAHDSGIGTPSSSCPSPPGASELNHQKPKAGARFLGQPTSMNAKATLKDYQLVGLNWLNLLWSKEMSCILADDMGLGKTCQVIAFLAHLQQQQVDGVHLVIVPGSTLENWMREFEHFAPALRVVPYYGSQAERPSIQQHIEDNFDNIDVIVTTYDMAVKPDDNKFLRKSVDPMVCIYDEAHALRNPESDRYKQLTRIPATFKILLTGTPLQNNLQELVAILAFIMPNLFAEKRDELRYIFQHKASTKDADHAALLSAERIARARSMMTPFILRRKKQQVLDLPAKHSRVQHCDMTAIQANYYGDLLDEAHQFFADKAKATKKGTTKQSSNILMALRKAAIHPLLARRIYDDQKIDKIVDLLLKHEEFAGNPRERVRAYLSGDHHQSFKGGDYGIHCFCSERPYLRKFALKKHQWMDGAGKITAFRDLVGAFAANGDRSLVFSQFTTMMDILEAVLETMGIKFMRLDGSTSMQVRQDMIDQFTNDTSIPVFMLSTKAGGAGINLAAANKVIIFDSGFNPQDDIQAENRAHRVGQTRDVEVVRLVTRGTIEEQICALGESKLALDERVAGEGATAAEDKQAEKMGAEIVEKMFLDKLKKEETDDSKPAAYGYERCI</sequence>
<reference evidence="1" key="1">
    <citation type="submission" date="2023-07" db="EMBL/GenBank/DDBJ databases">
        <title>Black Yeasts Isolated from many extreme environments.</title>
        <authorList>
            <person name="Coleine C."/>
            <person name="Stajich J.E."/>
            <person name="Selbmann L."/>
        </authorList>
    </citation>
    <scope>NUCLEOTIDE SEQUENCE</scope>
    <source>
        <strain evidence="1">CCFEE 5714</strain>
    </source>
</reference>
<proteinExistence type="predicted"/>
<evidence type="ECO:0000313" key="2">
    <source>
        <dbReference type="Proteomes" id="UP001281147"/>
    </source>
</evidence>
<dbReference type="EC" id="3.6.4.12" evidence="1"/>
<dbReference type="Proteomes" id="UP001281147">
    <property type="component" value="Unassembled WGS sequence"/>
</dbReference>
<protein>
    <submittedName>
        <fullName evidence="1">DNA-dependent ATPase fun30</fullName>
        <ecNumber evidence="1">3.6.4.12</ecNumber>
    </submittedName>
</protein>
<keyword evidence="1" id="KW-0378">Hydrolase</keyword>